<dbReference type="InterPro" id="IPR036910">
    <property type="entry name" value="HMG_box_dom_sf"/>
</dbReference>
<protein>
    <submittedName>
        <fullName evidence="1">125_t:CDS:1</fullName>
    </submittedName>
</protein>
<gene>
    <name evidence="1" type="ORF">AGERDE_LOCUS1771</name>
</gene>
<reference evidence="1" key="1">
    <citation type="submission" date="2021-06" db="EMBL/GenBank/DDBJ databases">
        <authorList>
            <person name="Kallberg Y."/>
            <person name="Tangrot J."/>
            <person name="Rosling A."/>
        </authorList>
    </citation>
    <scope>NUCLEOTIDE SEQUENCE</scope>
    <source>
        <strain evidence="1">MT106</strain>
    </source>
</reference>
<dbReference type="SUPFAM" id="SSF47095">
    <property type="entry name" value="HMG-box"/>
    <property type="match status" value="1"/>
</dbReference>
<dbReference type="Gene3D" id="1.10.30.10">
    <property type="entry name" value="High mobility group box domain"/>
    <property type="match status" value="1"/>
</dbReference>
<keyword evidence="2" id="KW-1185">Reference proteome</keyword>
<proteinExistence type="predicted"/>
<organism evidence="1 2">
    <name type="scientific">Ambispora gerdemannii</name>
    <dbReference type="NCBI Taxonomy" id="144530"/>
    <lineage>
        <taxon>Eukaryota</taxon>
        <taxon>Fungi</taxon>
        <taxon>Fungi incertae sedis</taxon>
        <taxon>Mucoromycota</taxon>
        <taxon>Glomeromycotina</taxon>
        <taxon>Glomeromycetes</taxon>
        <taxon>Archaeosporales</taxon>
        <taxon>Ambisporaceae</taxon>
        <taxon>Ambispora</taxon>
    </lineage>
</organism>
<accession>A0A9N8VDD5</accession>
<evidence type="ECO:0000313" key="1">
    <source>
        <dbReference type="EMBL" id="CAG8451709.1"/>
    </source>
</evidence>
<dbReference type="Proteomes" id="UP000789831">
    <property type="component" value="Unassembled WGS sequence"/>
</dbReference>
<name>A0A9N8VDD5_9GLOM</name>
<comment type="caution">
    <text evidence="1">The sequence shown here is derived from an EMBL/GenBank/DDBJ whole genome shotgun (WGS) entry which is preliminary data.</text>
</comment>
<sequence>MLNKDRNLFSPYPIRNGSFNSTDLDKVKVPYPLGETLINILRNKLNESSGRTPNCFILYRTLFTYILRYYGFRLSASEISRRASEGWKKLADPARQEYEKIASEYIPKRDFVPSVKNSKDKYKWRIYTEFSDIKRKKNNTFVNKPSKPIATTLLQEPPMTTINAQESTIFPYTELNYINPEVMISEEPFTNILWEANQNLMYPELSMYPELYMINSYVYNDIDSTEIDFQNTCTPTTFQETEYNFGL</sequence>
<dbReference type="EMBL" id="CAJVPL010000130">
    <property type="protein sequence ID" value="CAG8451709.1"/>
    <property type="molecule type" value="Genomic_DNA"/>
</dbReference>
<dbReference type="OrthoDB" id="2376828at2759"/>
<dbReference type="AlphaFoldDB" id="A0A9N8VDD5"/>
<evidence type="ECO:0000313" key="2">
    <source>
        <dbReference type="Proteomes" id="UP000789831"/>
    </source>
</evidence>